<dbReference type="OrthoDB" id="3291337at2"/>
<dbReference type="Gene3D" id="3.40.50.80">
    <property type="entry name" value="Nucleotide-binding domain of ferredoxin-NADP reductase (FNR) module"/>
    <property type="match status" value="1"/>
</dbReference>
<dbReference type="InterPro" id="IPR013113">
    <property type="entry name" value="SIP_FAD-bd"/>
</dbReference>
<dbReference type="PROSITE" id="PS51384">
    <property type="entry name" value="FAD_FR"/>
    <property type="match status" value="1"/>
</dbReference>
<feature type="domain" description="FAD-binding FR-type" evidence="1">
    <location>
        <begin position="9"/>
        <end position="144"/>
    </location>
</feature>
<dbReference type="InterPro" id="IPR017938">
    <property type="entry name" value="Riboflavin_synthase-like_b-brl"/>
</dbReference>
<dbReference type="AlphaFoldDB" id="A0A0Q1AC44"/>
<accession>A0A0Q1AC44</accession>
<evidence type="ECO:0000259" key="1">
    <source>
        <dbReference type="PROSITE" id="PS51384"/>
    </source>
</evidence>
<dbReference type="InterPro" id="IPR039261">
    <property type="entry name" value="FNR_nucleotide-bd"/>
</dbReference>
<dbReference type="PANTHER" id="PTHR30157">
    <property type="entry name" value="FERRIC REDUCTASE, NADPH-DEPENDENT"/>
    <property type="match status" value="1"/>
</dbReference>
<dbReference type="EMBL" id="LKST01000002">
    <property type="protein sequence ID" value="KQB84189.1"/>
    <property type="molecule type" value="Genomic_DNA"/>
</dbReference>
<dbReference type="STRING" id="1544416.Cocul_00986"/>
<dbReference type="RefSeq" id="WP_055122175.1">
    <property type="nucleotide sequence ID" value="NZ_LKST01000002.1"/>
</dbReference>
<keyword evidence="3" id="KW-1185">Reference proteome</keyword>
<dbReference type="CDD" id="cd06193">
    <property type="entry name" value="siderophore_interacting"/>
    <property type="match status" value="1"/>
</dbReference>
<dbReference type="InterPro" id="IPR007037">
    <property type="entry name" value="SIP_rossman_dom"/>
</dbReference>
<dbReference type="Proteomes" id="UP000050517">
    <property type="component" value="Unassembled WGS sequence"/>
</dbReference>
<dbReference type="GO" id="GO:0016491">
    <property type="term" value="F:oxidoreductase activity"/>
    <property type="evidence" value="ECO:0007669"/>
    <property type="project" value="InterPro"/>
</dbReference>
<dbReference type="PANTHER" id="PTHR30157:SF0">
    <property type="entry name" value="NADPH-DEPENDENT FERRIC-CHELATE REDUCTASE"/>
    <property type="match status" value="1"/>
</dbReference>
<dbReference type="Gene3D" id="2.40.30.10">
    <property type="entry name" value="Translation factors"/>
    <property type="match status" value="1"/>
</dbReference>
<dbReference type="InterPro" id="IPR017927">
    <property type="entry name" value="FAD-bd_FR_type"/>
</dbReference>
<organism evidence="2 3">
    <name type="scientific">Corynebacterium oculi</name>
    <dbReference type="NCBI Taxonomy" id="1544416"/>
    <lineage>
        <taxon>Bacteria</taxon>
        <taxon>Bacillati</taxon>
        <taxon>Actinomycetota</taxon>
        <taxon>Actinomycetes</taxon>
        <taxon>Mycobacteriales</taxon>
        <taxon>Corynebacteriaceae</taxon>
        <taxon>Corynebacterium</taxon>
    </lineage>
</organism>
<evidence type="ECO:0000313" key="3">
    <source>
        <dbReference type="Proteomes" id="UP000050517"/>
    </source>
</evidence>
<evidence type="ECO:0000313" key="2">
    <source>
        <dbReference type="EMBL" id="KQB84189.1"/>
    </source>
</evidence>
<protein>
    <submittedName>
        <fullName evidence="2">Vibriobactin utilization protein ViuB</fullName>
    </submittedName>
</protein>
<proteinExistence type="predicted"/>
<dbReference type="PATRIC" id="fig|1544416.3.peg.991"/>
<comment type="caution">
    <text evidence="2">The sequence shown here is derived from an EMBL/GenBank/DDBJ whole genome shotgun (WGS) entry which is preliminary data.</text>
</comment>
<sequence length="305" mass="33215">MTTQPHSPYVVARSQVTRAQRLSPHFVRITLGGPGMAAIGNTGDPVYDQRIKLIFPPRSGGLPRLEGSQNWYRDWLALPEGRRGDMRTYSIRELATCGPGTELTVDFVLHLDPHSTGPAARWADQARPGSEVLVVGPRAGVDDGSGIAFRPGAAQSITLCGDETAAPAIARILEDLHRHRPGLPVRAYIEVPTDRDRLDVASPAPITWLPRAGAALGSLLHEALREHLRGAGGVDKQEVPAPHLVGDKAQLLWEVPEATEEGEYFWIAGESGVVQHLRRYLVREAGVARSQVAFMGYWRRGVSMG</sequence>
<dbReference type="SUPFAM" id="SSF63380">
    <property type="entry name" value="Riboflavin synthase domain-like"/>
    <property type="match status" value="1"/>
</dbReference>
<dbReference type="Pfam" id="PF08021">
    <property type="entry name" value="FAD_binding_9"/>
    <property type="match status" value="1"/>
</dbReference>
<dbReference type="Pfam" id="PF04954">
    <property type="entry name" value="SIP"/>
    <property type="match status" value="1"/>
</dbReference>
<name>A0A0Q1AC44_9CORY</name>
<dbReference type="InterPro" id="IPR039374">
    <property type="entry name" value="SIP_fam"/>
</dbReference>
<gene>
    <name evidence="2" type="primary">viuB</name>
    <name evidence="2" type="ORF">Cocul_00986</name>
</gene>
<reference evidence="2 3" key="1">
    <citation type="submission" date="2015-10" db="EMBL/GenBank/DDBJ databases">
        <title>Corynebacteirum lowii and Corynebacterium oculi species nova, derived from human clinical disease and and emended description of Corynebacterium mastiditis.</title>
        <authorList>
            <person name="Bernard K."/>
            <person name="Pacheco A.L."/>
            <person name="Mcdougall C."/>
            <person name="Burtx T."/>
            <person name="Weibe D."/>
            <person name="Tyler S."/>
            <person name="Olson A.B."/>
            <person name="Cnockaert M."/>
            <person name="Eguchi H."/>
            <person name="Kuwahara T."/>
            <person name="Nakayama-Imaohji H."/>
            <person name="Boudewijins M."/>
            <person name="Van Hoecke F."/>
            <person name="Bernier A.-M."/>
            <person name="Vandamme P."/>
        </authorList>
    </citation>
    <scope>NUCLEOTIDE SEQUENCE [LARGE SCALE GENOMIC DNA]</scope>
    <source>
        <strain evidence="2 3">NML 130210</strain>
    </source>
</reference>